<dbReference type="InterPro" id="IPR008979">
    <property type="entry name" value="Galactose-bd-like_sf"/>
</dbReference>
<dbReference type="Proteomes" id="UP001597387">
    <property type="component" value="Unassembled WGS sequence"/>
</dbReference>
<dbReference type="PANTHER" id="PTHR22901:SF0">
    <property type="entry name" value="SIALATE O-ACETYLESTERASE"/>
    <property type="match status" value="1"/>
</dbReference>
<gene>
    <name evidence="6" type="ORF">ACFSJU_10020</name>
</gene>
<dbReference type="EMBL" id="JBHUHZ010000001">
    <property type="protein sequence ID" value="MFD2162727.1"/>
    <property type="molecule type" value="Genomic_DNA"/>
</dbReference>
<protein>
    <submittedName>
        <fullName evidence="6">Sialate O-acetylesterase</fullName>
    </submittedName>
</protein>
<keyword evidence="7" id="KW-1185">Reference proteome</keyword>
<evidence type="ECO:0000259" key="5">
    <source>
        <dbReference type="Pfam" id="PF13364"/>
    </source>
</evidence>
<sequence>MSDRKTGGLLLIFVLVFFNSSFADIRLPKLITDSMVLQRDQPLRIWGWASPQEKVKISFRGKSVTATAGNEGRWQAALPATKAGGPFEMRLQGKNLIVLKNILVGDVWLCSGQSNMVHQMGIHNVTYAEDIANANYPKIRQFWVPTSTSLSGPRDDIRQGAWKSANPKDINDFSAVAYFFARNIHEKHKVPIGIINASVGGTPIEAWTSEQGLKDFASITSVIQRNKDTARVNSLNKPSGVSNAPRLEPDKGSSGPVKWSDPAYLPKNWRNINVPGYWEDQGIRDLNGVVWYRKEINLPASMAGMPAKLFLGRIVDADVAFINGKQVGSTSYMYPQRRYNVPAGLLIAGKNLVVVRVQNNGGKGGFVPDKPYFLEAGDQKIDLKGDWQYKVGQVYRPATGRGGPGGISEQNQPTALYNAMIAPFTNYTIKGVLWYQGESNSGNPIEYRKLLPALISDWRHKFSQPALPFYHVQLPNYGDATYLPVESNWAMMREASLKTLNVPNTGMAVTIELGEWNDIHPDNKKDVGERLALIARRFNYGEKNLVYSGPLYQSSKIDGDRIILSFSNIGSGLISIDGEELSQFAIAGADKKFVWAKAKIEGDKVVVWSDEVPEPKYVRYAWADNPVGPNLYNAEKLPASPFRTDE</sequence>
<feature type="compositionally biased region" description="Polar residues" evidence="3">
    <location>
        <begin position="231"/>
        <end position="242"/>
    </location>
</feature>
<feature type="domain" description="Sialate O-acetylesterase" evidence="4">
    <location>
        <begin position="105"/>
        <end position="211"/>
    </location>
</feature>
<dbReference type="SUPFAM" id="SSF49785">
    <property type="entry name" value="Galactose-binding domain-like"/>
    <property type="match status" value="1"/>
</dbReference>
<name>A0ABW4ZMK8_9SPHI</name>
<organism evidence="6 7">
    <name type="scientific">Paradesertivirga mongoliensis</name>
    <dbReference type="NCBI Taxonomy" id="2100740"/>
    <lineage>
        <taxon>Bacteria</taxon>
        <taxon>Pseudomonadati</taxon>
        <taxon>Bacteroidota</taxon>
        <taxon>Sphingobacteriia</taxon>
        <taxon>Sphingobacteriales</taxon>
        <taxon>Sphingobacteriaceae</taxon>
        <taxon>Paradesertivirga</taxon>
    </lineage>
</organism>
<keyword evidence="2" id="KW-0326">Glycosidase</keyword>
<reference evidence="7" key="1">
    <citation type="journal article" date="2019" name="Int. J. Syst. Evol. Microbiol.">
        <title>The Global Catalogue of Microorganisms (GCM) 10K type strain sequencing project: providing services to taxonomists for standard genome sequencing and annotation.</title>
        <authorList>
            <consortium name="The Broad Institute Genomics Platform"/>
            <consortium name="The Broad Institute Genome Sequencing Center for Infectious Disease"/>
            <person name="Wu L."/>
            <person name="Ma J."/>
        </authorList>
    </citation>
    <scope>NUCLEOTIDE SEQUENCE [LARGE SCALE GENOMIC DNA]</scope>
    <source>
        <strain evidence="7">KCTC 42217</strain>
    </source>
</reference>
<evidence type="ECO:0000256" key="3">
    <source>
        <dbReference type="SAM" id="MobiDB-lite"/>
    </source>
</evidence>
<feature type="region of interest" description="Disordered" evidence="3">
    <location>
        <begin position="230"/>
        <end position="258"/>
    </location>
</feature>
<dbReference type="RefSeq" id="WP_255903028.1">
    <property type="nucleotide sequence ID" value="NZ_JAFMZO010000003.1"/>
</dbReference>
<evidence type="ECO:0000259" key="4">
    <source>
        <dbReference type="Pfam" id="PF03629"/>
    </source>
</evidence>
<dbReference type="Pfam" id="PF13364">
    <property type="entry name" value="BetaGal_ABD2"/>
    <property type="match status" value="1"/>
</dbReference>
<dbReference type="Gene3D" id="3.40.50.1110">
    <property type="entry name" value="SGNH hydrolase"/>
    <property type="match status" value="2"/>
</dbReference>
<dbReference type="PANTHER" id="PTHR22901">
    <property type="entry name" value="SIALATE O-ACETYLESTERASE"/>
    <property type="match status" value="1"/>
</dbReference>
<dbReference type="InterPro" id="IPR005181">
    <property type="entry name" value="SASA"/>
</dbReference>
<dbReference type="Pfam" id="PF03629">
    <property type="entry name" value="SASA"/>
    <property type="match status" value="2"/>
</dbReference>
<keyword evidence="1" id="KW-0378">Hydrolase</keyword>
<dbReference type="InterPro" id="IPR036514">
    <property type="entry name" value="SGNH_hydro_sf"/>
</dbReference>
<evidence type="ECO:0000256" key="1">
    <source>
        <dbReference type="ARBA" id="ARBA00022801"/>
    </source>
</evidence>
<feature type="domain" description="Beta-galactosidase jelly roll" evidence="5">
    <location>
        <begin position="276"/>
        <end position="361"/>
    </location>
</feature>
<comment type="caution">
    <text evidence="6">The sequence shown here is derived from an EMBL/GenBank/DDBJ whole genome shotgun (WGS) entry which is preliminary data.</text>
</comment>
<accession>A0ABW4ZMK8</accession>
<dbReference type="InterPro" id="IPR025300">
    <property type="entry name" value="BetaGal_jelly_roll_dom"/>
</dbReference>
<proteinExistence type="predicted"/>
<dbReference type="InterPro" id="IPR039329">
    <property type="entry name" value="SIAE"/>
</dbReference>
<feature type="domain" description="Sialate O-acetylesterase" evidence="4">
    <location>
        <begin position="407"/>
        <end position="532"/>
    </location>
</feature>
<evidence type="ECO:0000313" key="6">
    <source>
        <dbReference type="EMBL" id="MFD2162727.1"/>
    </source>
</evidence>
<dbReference type="SUPFAM" id="SSF52266">
    <property type="entry name" value="SGNH hydrolase"/>
    <property type="match status" value="1"/>
</dbReference>
<evidence type="ECO:0000256" key="2">
    <source>
        <dbReference type="ARBA" id="ARBA00023295"/>
    </source>
</evidence>
<evidence type="ECO:0000313" key="7">
    <source>
        <dbReference type="Proteomes" id="UP001597387"/>
    </source>
</evidence>